<dbReference type="InterPro" id="IPR015856">
    <property type="entry name" value="ABC_transpr_CbiO/EcfA_su"/>
</dbReference>
<accession>A0A1F5YHX9</accession>
<dbReference type="SUPFAM" id="SSF52540">
    <property type="entry name" value="P-loop containing nucleoside triphosphate hydrolases"/>
    <property type="match status" value="1"/>
</dbReference>
<dbReference type="PANTHER" id="PTHR43553">
    <property type="entry name" value="HEAVY METAL TRANSPORTER"/>
    <property type="match status" value="1"/>
</dbReference>
<dbReference type="InterPro" id="IPR003593">
    <property type="entry name" value="AAA+_ATPase"/>
</dbReference>
<protein>
    <recommendedName>
        <fullName evidence="5">ABC transporter domain-containing protein</fullName>
    </recommendedName>
</protein>
<evidence type="ECO:0000256" key="3">
    <source>
        <dbReference type="ARBA" id="ARBA00022741"/>
    </source>
</evidence>
<proteinExistence type="inferred from homology"/>
<reference evidence="6 7" key="1">
    <citation type="journal article" date="2016" name="Nat. Commun.">
        <title>Thousands of microbial genomes shed light on interconnected biogeochemical processes in an aquifer system.</title>
        <authorList>
            <person name="Anantharaman K."/>
            <person name="Brown C.T."/>
            <person name="Hug L.A."/>
            <person name="Sharon I."/>
            <person name="Castelle C.J."/>
            <person name="Probst A.J."/>
            <person name="Thomas B.C."/>
            <person name="Singh A."/>
            <person name="Wilkins M.J."/>
            <person name="Karaoz U."/>
            <person name="Brodie E.L."/>
            <person name="Williams K.H."/>
            <person name="Hubbard S.S."/>
            <person name="Banfield J.F."/>
        </authorList>
    </citation>
    <scope>NUCLEOTIDE SEQUENCE [LARGE SCALE GENOMIC DNA]</scope>
</reference>
<dbReference type="InterPro" id="IPR017871">
    <property type="entry name" value="ABC_transporter-like_CS"/>
</dbReference>
<name>A0A1F5YHX9_9BACT</name>
<dbReference type="SMART" id="SM00382">
    <property type="entry name" value="AAA"/>
    <property type="match status" value="1"/>
</dbReference>
<evidence type="ECO:0000256" key="2">
    <source>
        <dbReference type="ARBA" id="ARBA00022448"/>
    </source>
</evidence>
<dbReference type="PROSITE" id="PS50893">
    <property type="entry name" value="ABC_TRANSPORTER_2"/>
    <property type="match status" value="1"/>
</dbReference>
<keyword evidence="3" id="KW-0547">Nucleotide-binding</keyword>
<comment type="caution">
    <text evidence="6">The sequence shown here is derived from an EMBL/GenBank/DDBJ whole genome shotgun (WGS) entry which is preliminary data.</text>
</comment>
<feature type="domain" description="ABC transporter" evidence="5">
    <location>
        <begin position="5"/>
        <end position="241"/>
    </location>
</feature>
<dbReference type="GO" id="GO:0043190">
    <property type="term" value="C:ATP-binding cassette (ABC) transporter complex"/>
    <property type="evidence" value="ECO:0007669"/>
    <property type="project" value="TreeGrafter"/>
</dbReference>
<dbReference type="PANTHER" id="PTHR43553:SF24">
    <property type="entry name" value="ENERGY-COUPLING FACTOR TRANSPORTER ATP-BINDING PROTEIN ECFA1"/>
    <property type="match status" value="1"/>
</dbReference>
<dbReference type="InterPro" id="IPR050095">
    <property type="entry name" value="ECF_ABC_transporter_ATP-bd"/>
</dbReference>
<gene>
    <name evidence="6" type="ORF">A2153_04500</name>
</gene>
<keyword evidence="4" id="KW-0067">ATP-binding</keyword>
<dbReference type="Proteomes" id="UP000177396">
    <property type="component" value="Unassembled WGS sequence"/>
</dbReference>
<organism evidence="6 7">
    <name type="scientific">Candidatus Gottesmanbacteria bacterium RBG_16_38_7b</name>
    <dbReference type="NCBI Taxonomy" id="1798372"/>
    <lineage>
        <taxon>Bacteria</taxon>
        <taxon>Candidatus Gottesmaniibacteriota</taxon>
    </lineage>
</organism>
<dbReference type="CDD" id="cd03225">
    <property type="entry name" value="ABC_cobalt_CbiO_domain1"/>
    <property type="match status" value="1"/>
</dbReference>
<keyword evidence="2" id="KW-0813">Transport</keyword>
<evidence type="ECO:0000259" key="5">
    <source>
        <dbReference type="PROSITE" id="PS50893"/>
    </source>
</evidence>
<dbReference type="GO" id="GO:0005524">
    <property type="term" value="F:ATP binding"/>
    <property type="evidence" value="ECO:0007669"/>
    <property type="project" value="UniProtKB-KW"/>
</dbReference>
<comment type="similarity">
    <text evidence="1">Belongs to the ABC transporter superfamily.</text>
</comment>
<dbReference type="GO" id="GO:0016887">
    <property type="term" value="F:ATP hydrolysis activity"/>
    <property type="evidence" value="ECO:0007669"/>
    <property type="project" value="InterPro"/>
</dbReference>
<evidence type="ECO:0000313" key="7">
    <source>
        <dbReference type="Proteomes" id="UP000177396"/>
    </source>
</evidence>
<dbReference type="Gene3D" id="3.40.50.300">
    <property type="entry name" value="P-loop containing nucleotide triphosphate hydrolases"/>
    <property type="match status" value="1"/>
</dbReference>
<evidence type="ECO:0000256" key="1">
    <source>
        <dbReference type="ARBA" id="ARBA00005417"/>
    </source>
</evidence>
<dbReference type="InterPro" id="IPR027417">
    <property type="entry name" value="P-loop_NTPase"/>
</dbReference>
<dbReference type="AlphaFoldDB" id="A0A1F5YHX9"/>
<dbReference type="InterPro" id="IPR003439">
    <property type="entry name" value="ABC_transporter-like_ATP-bd"/>
</dbReference>
<sequence length="242" mass="27077">MSNKISINNLTFSYGKDRKILQNVSIEIKKGSFLGISGVNGSGKTTFTYLLNGLIPQFIKGTLLGEVYIDDLSTKTNSIASLSKKVGMVFQNPDFSIFNLTVKEEIEFGLRNLNLNNQSQRIKKALDLVGLTGYLEKDPQTLSFGEKQKVCLAAVLSLDTPYIVLDEPSASLDFKSSLELYNLLKNLNIKGKTIIVVEHDTDFLWRFAKEVLVLDQGRIVLYGDVTEVKKRKNILYKLGIKT</sequence>
<dbReference type="PROSITE" id="PS00211">
    <property type="entry name" value="ABC_TRANSPORTER_1"/>
    <property type="match status" value="1"/>
</dbReference>
<dbReference type="EMBL" id="MFJB01000052">
    <property type="protein sequence ID" value="OGF99754.1"/>
    <property type="molecule type" value="Genomic_DNA"/>
</dbReference>
<evidence type="ECO:0000256" key="4">
    <source>
        <dbReference type="ARBA" id="ARBA00022840"/>
    </source>
</evidence>
<evidence type="ECO:0000313" key="6">
    <source>
        <dbReference type="EMBL" id="OGF99754.1"/>
    </source>
</evidence>
<dbReference type="Pfam" id="PF00005">
    <property type="entry name" value="ABC_tran"/>
    <property type="match status" value="1"/>
</dbReference>
<dbReference type="GO" id="GO:0042626">
    <property type="term" value="F:ATPase-coupled transmembrane transporter activity"/>
    <property type="evidence" value="ECO:0007669"/>
    <property type="project" value="TreeGrafter"/>
</dbReference>